<evidence type="ECO:0000313" key="1">
    <source>
        <dbReference type="EMBL" id="MBL4951083.1"/>
    </source>
</evidence>
<comment type="caution">
    <text evidence="1">The sequence shown here is derived from an EMBL/GenBank/DDBJ whole genome shotgun (WGS) entry which is preliminary data.</text>
</comment>
<keyword evidence="2" id="KW-1185">Reference proteome</keyword>
<proteinExistence type="predicted"/>
<reference evidence="1 2" key="1">
    <citation type="submission" date="2021-01" db="EMBL/GenBank/DDBJ databases">
        <title>Genome public.</title>
        <authorList>
            <person name="Liu C."/>
            <person name="Sun Q."/>
        </authorList>
    </citation>
    <scope>NUCLEOTIDE SEQUENCE [LARGE SCALE GENOMIC DNA]</scope>
    <source>
        <strain evidence="1 2">YIM B02564</strain>
    </source>
</reference>
<accession>A0ABS1TIE0</accession>
<protein>
    <submittedName>
        <fullName evidence="1">Uncharacterized protein</fullName>
    </submittedName>
</protein>
<gene>
    <name evidence="1" type="ORF">JK635_02360</name>
</gene>
<dbReference type="Proteomes" id="UP000623967">
    <property type="component" value="Unassembled WGS sequence"/>
</dbReference>
<organism evidence="1 2">
    <name type="scientific">Neobacillus paridis</name>
    <dbReference type="NCBI Taxonomy" id="2803862"/>
    <lineage>
        <taxon>Bacteria</taxon>
        <taxon>Bacillati</taxon>
        <taxon>Bacillota</taxon>
        <taxon>Bacilli</taxon>
        <taxon>Bacillales</taxon>
        <taxon>Bacillaceae</taxon>
        <taxon>Neobacillus</taxon>
    </lineage>
</organism>
<dbReference type="RefSeq" id="WP_202652057.1">
    <property type="nucleotide sequence ID" value="NZ_JAESWB010000025.1"/>
</dbReference>
<sequence length="89" mass="10535">MELDDKLKELLKEPKKHIPQGCYCYERIKGKFRACPFWDCDETKPEQENGYCHYLGEGDWENDRSGLLWDMVKECGVNGELPEWFTKGE</sequence>
<evidence type="ECO:0000313" key="2">
    <source>
        <dbReference type="Proteomes" id="UP000623967"/>
    </source>
</evidence>
<name>A0ABS1TIE0_9BACI</name>
<dbReference type="EMBL" id="JAESWB010000025">
    <property type="protein sequence ID" value="MBL4951083.1"/>
    <property type="molecule type" value="Genomic_DNA"/>
</dbReference>